<sequence length="137" mass="15328">MDLSNFETRPLPFAPDVTAPDGSDVRILLTLAGGSMAHFELSPGETSIAVAHRTVEEIWYCLQGHGEMWRKQPDREEVVALKPGICLTLPTGTHFQFRTIGEEPFSAVGITMPPWPNDDEAYRVTGKWENTFLQAER</sequence>
<dbReference type="InterPro" id="IPR011051">
    <property type="entry name" value="RmlC_Cupin_sf"/>
</dbReference>
<proteinExistence type="predicted"/>
<dbReference type="Pfam" id="PF07883">
    <property type="entry name" value="Cupin_2"/>
    <property type="match status" value="1"/>
</dbReference>
<protein>
    <recommendedName>
        <fullName evidence="1">Cupin type-2 domain-containing protein</fullName>
    </recommendedName>
</protein>
<evidence type="ECO:0000259" key="1">
    <source>
        <dbReference type="Pfam" id="PF07883"/>
    </source>
</evidence>
<dbReference type="AlphaFoldDB" id="A0A2Z4AQY7"/>
<dbReference type="InterPro" id="IPR014710">
    <property type="entry name" value="RmlC-like_jellyroll"/>
</dbReference>
<dbReference type="EMBL" id="CP029803">
    <property type="protein sequence ID" value="AWT60392.1"/>
    <property type="molecule type" value="Genomic_DNA"/>
</dbReference>
<accession>A0A2Z4AQY7</accession>
<dbReference type="InterPro" id="IPR013096">
    <property type="entry name" value="Cupin_2"/>
</dbReference>
<evidence type="ECO:0000313" key="2">
    <source>
        <dbReference type="EMBL" id="AWT60392.1"/>
    </source>
</evidence>
<evidence type="ECO:0000313" key="3">
    <source>
        <dbReference type="Proteomes" id="UP000247465"/>
    </source>
</evidence>
<name>A0A2Z4AQY7_9BACT</name>
<feature type="domain" description="Cupin type-2" evidence="1">
    <location>
        <begin position="38"/>
        <end position="108"/>
    </location>
</feature>
<dbReference type="Proteomes" id="UP000247465">
    <property type="component" value="Chromosome"/>
</dbReference>
<reference evidence="2 3" key="1">
    <citation type="submission" date="2018-06" db="EMBL/GenBank/DDBJ databases">
        <title>Draft Genome Sequence of a Novel Marine Bacterium Related to the Verrucomicrobia.</title>
        <authorList>
            <person name="Vosseberg J."/>
            <person name="Martijn J."/>
            <person name="Ettema T.J.G."/>
        </authorList>
    </citation>
    <scope>NUCLEOTIDE SEQUENCE [LARGE SCALE GENOMIC DNA]</scope>
    <source>
        <strain evidence="2">TARA_B100001123</strain>
    </source>
</reference>
<gene>
    <name evidence="2" type="ORF">DF168_01601</name>
</gene>
<organism evidence="2 3">
    <name type="scientific">Candidatus Moanibacter tarae</name>
    <dbReference type="NCBI Taxonomy" id="2200854"/>
    <lineage>
        <taxon>Bacteria</taxon>
        <taxon>Pseudomonadati</taxon>
        <taxon>Verrucomicrobiota</taxon>
        <taxon>Opitutia</taxon>
        <taxon>Puniceicoccales</taxon>
        <taxon>Puniceicoccales incertae sedis</taxon>
        <taxon>Candidatus Moanibacter</taxon>
    </lineage>
</organism>
<dbReference type="SUPFAM" id="SSF51182">
    <property type="entry name" value="RmlC-like cupins"/>
    <property type="match status" value="1"/>
</dbReference>
<dbReference type="Gene3D" id="2.60.120.10">
    <property type="entry name" value="Jelly Rolls"/>
    <property type="match status" value="1"/>
</dbReference>
<dbReference type="KEGG" id="mtar:DF168_01601"/>